<reference evidence="1 2" key="1">
    <citation type="submission" date="2016-02" db="EMBL/GenBank/DDBJ databases">
        <title>Complete genome sequence of Pseudomonas azotoformans S4.</title>
        <authorList>
            <person name="Fang Y."/>
            <person name="Wu L."/>
            <person name="Feng G."/>
        </authorList>
    </citation>
    <scope>NUCLEOTIDE SEQUENCE [LARGE SCALE GENOMIC DNA]</scope>
    <source>
        <strain evidence="1 2">S4</strain>
    </source>
</reference>
<dbReference type="KEGG" id="pazo:AYR47_23010"/>
<evidence type="ECO:0000313" key="2">
    <source>
        <dbReference type="Proteomes" id="UP000070516"/>
    </source>
</evidence>
<organism evidence="1 2">
    <name type="scientific">Pseudomonas azotoformans</name>
    <dbReference type="NCBI Taxonomy" id="47878"/>
    <lineage>
        <taxon>Bacteria</taxon>
        <taxon>Pseudomonadati</taxon>
        <taxon>Pseudomonadota</taxon>
        <taxon>Gammaproteobacteria</taxon>
        <taxon>Pseudomonadales</taxon>
        <taxon>Pseudomonadaceae</taxon>
        <taxon>Pseudomonas</taxon>
    </lineage>
</organism>
<dbReference type="RefSeq" id="WP_061437024.1">
    <property type="nucleotide sequence ID" value="NZ_CP014546.1"/>
</dbReference>
<gene>
    <name evidence="1" type="ORF">AYR47_23010</name>
</gene>
<evidence type="ECO:0000313" key="1">
    <source>
        <dbReference type="EMBL" id="AMN80998.1"/>
    </source>
</evidence>
<dbReference type="Proteomes" id="UP000070516">
    <property type="component" value="Chromosome"/>
</dbReference>
<dbReference type="AlphaFoldDB" id="A0A127I2C8"/>
<name>A0A127I2C8_PSEAZ</name>
<accession>A0A127I2C8</accession>
<protein>
    <submittedName>
        <fullName evidence="1">Uncharacterized protein</fullName>
    </submittedName>
</protein>
<dbReference type="EMBL" id="CP014546">
    <property type="protein sequence ID" value="AMN80998.1"/>
    <property type="molecule type" value="Genomic_DNA"/>
</dbReference>
<sequence length="122" mass="13843">MSEDLLKSFSKEVMQNGPESTLPCNLSDQWLEVLSAQMEDFFENDSDECLSLPLMAVLHILFAKNEGAAISETHDRLFDHLCNYRIELGLEEIRRKTHVSVEPANLESILTNRSVAFKQSAN</sequence>
<proteinExistence type="predicted"/>